<feature type="domain" description="Helix-turn-helix" evidence="1">
    <location>
        <begin position="17"/>
        <end position="64"/>
    </location>
</feature>
<protein>
    <recommendedName>
        <fullName evidence="1">Helix-turn-helix domain-containing protein</fullName>
    </recommendedName>
</protein>
<name>A0A644TGB3_9ZZZZ</name>
<proteinExistence type="predicted"/>
<organism evidence="2">
    <name type="scientific">bioreactor metagenome</name>
    <dbReference type="NCBI Taxonomy" id="1076179"/>
    <lineage>
        <taxon>unclassified sequences</taxon>
        <taxon>metagenomes</taxon>
        <taxon>ecological metagenomes</taxon>
    </lineage>
</organism>
<dbReference type="Pfam" id="PF12728">
    <property type="entry name" value="HTH_17"/>
    <property type="match status" value="1"/>
</dbReference>
<dbReference type="InterPro" id="IPR010093">
    <property type="entry name" value="SinI_DNA-bd"/>
</dbReference>
<evidence type="ECO:0000259" key="1">
    <source>
        <dbReference type="Pfam" id="PF12728"/>
    </source>
</evidence>
<dbReference type="EMBL" id="VSSQ01000030">
    <property type="protein sequence ID" value="MPL66015.1"/>
    <property type="molecule type" value="Genomic_DNA"/>
</dbReference>
<evidence type="ECO:0000313" key="2">
    <source>
        <dbReference type="EMBL" id="MPL66015.1"/>
    </source>
</evidence>
<sequence length="91" mass="9960">MQKDDQKPDINPGKIALTISESAYACGVCDRTIRDRVKRGEIPAARVGSRILILRSNLIAWLEGITDTSGELVRPDISAIVSGRNQSRVAR</sequence>
<reference evidence="2" key="1">
    <citation type="submission" date="2019-08" db="EMBL/GenBank/DDBJ databases">
        <authorList>
            <person name="Kucharzyk K."/>
            <person name="Murdoch R.W."/>
            <person name="Higgins S."/>
            <person name="Loffler F."/>
        </authorList>
    </citation>
    <scope>NUCLEOTIDE SEQUENCE</scope>
</reference>
<dbReference type="InterPro" id="IPR041657">
    <property type="entry name" value="HTH_17"/>
</dbReference>
<dbReference type="GO" id="GO:0003677">
    <property type="term" value="F:DNA binding"/>
    <property type="evidence" value="ECO:0007669"/>
    <property type="project" value="InterPro"/>
</dbReference>
<accession>A0A644TGB3</accession>
<dbReference type="AlphaFoldDB" id="A0A644TGB3"/>
<comment type="caution">
    <text evidence="2">The sequence shown here is derived from an EMBL/GenBank/DDBJ whole genome shotgun (WGS) entry which is preliminary data.</text>
</comment>
<dbReference type="NCBIfam" id="TIGR01764">
    <property type="entry name" value="excise"/>
    <property type="match status" value="1"/>
</dbReference>
<gene>
    <name evidence="2" type="ORF">SDC9_11683</name>
</gene>